<dbReference type="InterPro" id="IPR001810">
    <property type="entry name" value="F-box_dom"/>
</dbReference>
<dbReference type="SUPFAM" id="SSF81383">
    <property type="entry name" value="F-box domain"/>
    <property type="match status" value="1"/>
</dbReference>
<dbReference type="Gene3D" id="1.20.1280.50">
    <property type="match status" value="1"/>
</dbReference>
<dbReference type="SMART" id="SM00292">
    <property type="entry name" value="BRCT"/>
    <property type="match status" value="1"/>
</dbReference>
<reference evidence="4 5" key="1">
    <citation type="journal article" date="2010" name="Cell">
        <title>The genome of Naegleria gruberi illuminates early eukaryotic versatility.</title>
        <authorList>
            <person name="Fritz-Laylin L.K."/>
            <person name="Prochnik S.E."/>
            <person name="Ginger M.L."/>
            <person name="Dacks J.B."/>
            <person name="Carpenter M.L."/>
            <person name="Field M.C."/>
            <person name="Kuo A."/>
            <person name="Paredez A."/>
            <person name="Chapman J."/>
            <person name="Pham J."/>
            <person name="Shu S."/>
            <person name="Neupane R."/>
            <person name="Cipriano M."/>
            <person name="Mancuso J."/>
            <person name="Tu H."/>
            <person name="Salamov A."/>
            <person name="Lindquist E."/>
            <person name="Shapiro H."/>
            <person name="Lucas S."/>
            <person name="Grigoriev I.V."/>
            <person name="Cande W.Z."/>
            <person name="Fulton C."/>
            <person name="Rokhsar D.S."/>
            <person name="Dawson S.C."/>
        </authorList>
    </citation>
    <scope>NUCLEOTIDE SEQUENCE [LARGE SCALE GENOMIC DNA]</scope>
    <source>
        <strain evidence="4 5">NEG-M</strain>
    </source>
</reference>
<dbReference type="InterPro" id="IPR032675">
    <property type="entry name" value="LRR_dom_sf"/>
</dbReference>
<dbReference type="SUPFAM" id="SSF52047">
    <property type="entry name" value="RNI-like"/>
    <property type="match status" value="1"/>
</dbReference>
<dbReference type="PROSITE" id="PS50172">
    <property type="entry name" value="BRCT"/>
    <property type="match status" value="1"/>
</dbReference>
<evidence type="ECO:0008006" key="6">
    <source>
        <dbReference type="Google" id="ProtNLM"/>
    </source>
</evidence>
<dbReference type="Pfam" id="PF00646">
    <property type="entry name" value="F-box"/>
    <property type="match status" value="1"/>
</dbReference>
<evidence type="ECO:0000259" key="3">
    <source>
        <dbReference type="PROSITE" id="PS50181"/>
    </source>
</evidence>
<dbReference type="OrthoDB" id="10259154at2759"/>
<dbReference type="SMART" id="SM00256">
    <property type="entry name" value="FBOX"/>
    <property type="match status" value="1"/>
</dbReference>
<dbReference type="PANTHER" id="PTHR47667">
    <property type="entry name" value="REGULATOR OF TY1 TRANSPOSITION PROTEIN 107"/>
    <property type="match status" value="1"/>
</dbReference>
<dbReference type="Proteomes" id="UP000006671">
    <property type="component" value="Unassembled WGS sequence"/>
</dbReference>
<dbReference type="PANTHER" id="PTHR47667:SF1">
    <property type="entry name" value="REGULATOR OF TY1 TRANSPOSITION PROTEIN 107"/>
    <property type="match status" value="1"/>
</dbReference>
<name>D2VFH3_NAEGR</name>
<dbReference type="RefSeq" id="XP_002677209.1">
    <property type="nucleotide sequence ID" value="XM_002677163.1"/>
</dbReference>
<dbReference type="KEGG" id="ngr:NAEGRDRAFT_79764"/>
<dbReference type="PROSITE" id="PS50181">
    <property type="entry name" value="FBOX"/>
    <property type="match status" value="1"/>
</dbReference>
<gene>
    <name evidence="4" type="ORF">NAEGRDRAFT_79764</name>
</gene>
<dbReference type="AlphaFoldDB" id="D2VFH3"/>
<protein>
    <recommendedName>
        <fullName evidence="6">BRCT domain-containing protein</fullName>
    </recommendedName>
</protein>
<dbReference type="SUPFAM" id="SSF52113">
    <property type="entry name" value="BRCT domain"/>
    <property type="match status" value="1"/>
</dbReference>
<organism evidence="5">
    <name type="scientific">Naegleria gruberi</name>
    <name type="common">Amoeba</name>
    <dbReference type="NCBI Taxonomy" id="5762"/>
    <lineage>
        <taxon>Eukaryota</taxon>
        <taxon>Discoba</taxon>
        <taxon>Heterolobosea</taxon>
        <taxon>Tetramitia</taxon>
        <taxon>Eutetramitia</taxon>
        <taxon>Vahlkampfiidae</taxon>
        <taxon>Naegleria</taxon>
    </lineage>
</organism>
<dbReference type="GeneID" id="8853353"/>
<dbReference type="EMBL" id="GG738868">
    <property type="protein sequence ID" value="EFC44465.1"/>
    <property type="molecule type" value="Genomic_DNA"/>
</dbReference>
<dbReference type="InterPro" id="IPR001357">
    <property type="entry name" value="BRCT_dom"/>
</dbReference>
<feature type="domain" description="F-box" evidence="3">
    <location>
        <begin position="138"/>
        <end position="187"/>
    </location>
</feature>
<dbReference type="Pfam" id="PF00533">
    <property type="entry name" value="BRCT"/>
    <property type="match status" value="1"/>
</dbReference>
<accession>D2VFH3</accession>
<dbReference type="VEuPathDB" id="AmoebaDB:NAEGRDRAFT_79764"/>
<dbReference type="Gene3D" id="3.80.10.10">
    <property type="entry name" value="Ribonuclease Inhibitor"/>
    <property type="match status" value="1"/>
</dbReference>
<sequence>MSNKKLFNSLVFCISGTLSKGRKEVENEIKKYGGKTAASITKAVTHLITTEKEFEEETTKVSAAKEKEKIIVKEDFIWDSVKLGELQPATKYSFDNEDEEEEEEDDDDEADDGQDDLDFQPLAKKRKIDESEVVNIVKFTNFPLLDDLLFSIFKYVTIDELLLLSRVCKRFNDMITNENNESTITFLIQTMNNYIRSTRKVSEPYKFFSLLHDEQYSDNRPVDVPTEGEQQQEANVAVNISEDKLQRYSLNFEKFKEMVNRKSISVEKALQFYPNAKKEEFTSTLSLLESIKFRYAYDQNLLSSLRTAKITNGENFSHSFDEDNAGENNGPTFKGGLKKQLRLLKQHIESFDEINFGRYTEDSMDTPPKTYSNWIVKNSEILNNIKSIYYLDIDQSDAEVSWICIDDITPVLNAMPKLNFWMSKGSIQLALSANFSHHNLRSITFISAGLSEVFLRNLFTAYLPKLAHLELFLGTSNQGADFQPELLKEKLLSPKENGIFPSLEYLGLRNYESIDKICGDIFDSSISKRVKIIDISLGTLSDKGVSKFIDKLEGGLTTDFMGLEVLDMNRCYLSKSMRNRLLELPIIVDTQPADNEWDVQVNDEDDEDGDDMGDRYIAISE</sequence>
<dbReference type="eggNOG" id="ENOG502SDJ2">
    <property type="taxonomic scope" value="Eukaryota"/>
</dbReference>
<dbReference type="Gene3D" id="3.40.50.10190">
    <property type="entry name" value="BRCT domain"/>
    <property type="match status" value="1"/>
</dbReference>
<dbReference type="InParanoid" id="D2VFH3"/>
<keyword evidence="5" id="KW-1185">Reference proteome</keyword>
<feature type="domain" description="BRCT" evidence="2">
    <location>
        <begin position="2"/>
        <end position="94"/>
    </location>
</feature>
<dbReference type="InterPro" id="IPR036047">
    <property type="entry name" value="F-box-like_dom_sf"/>
</dbReference>
<evidence type="ECO:0000313" key="5">
    <source>
        <dbReference type="Proteomes" id="UP000006671"/>
    </source>
</evidence>
<feature type="compositionally biased region" description="Acidic residues" evidence="1">
    <location>
        <begin position="95"/>
        <end position="116"/>
    </location>
</feature>
<dbReference type="InterPro" id="IPR036420">
    <property type="entry name" value="BRCT_dom_sf"/>
</dbReference>
<proteinExistence type="predicted"/>
<dbReference type="OMA" id="SWICIDD"/>
<evidence type="ECO:0000313" key="4">
    <source>
        <dbReference type="EMBL" id="EFC44465.1"/>
    </source>
</evidence>
<feature type="region of interest" description="Disordered" evidence="1">
    <location>
        <begin position="92"/>
        <end position="116"/>
    </location>
</feature>
<evidence type="ECO:0000256" key="1">
    <source>
        <dbReference type="SAM" id="MobiDB-lite"/>
    </source>
</evidence>
<dbReference type="STRING" id="5762.D2VFH3"/>
<evidence type="ECO:0000259" key="2">
    <source>
        <dbReference type="PROSITE" id="PS50172"/>
    </source>
</evidence>
<dbReference type="InterPro" id="IPR053036">
    <property type="entry name" value="CellCycle_DNARepair_Reg"/>
</dbReference>